<keyword evidence="2" id="KW-0472">Membrane</keyword>
<reference evidence="3 4" key="1">
    <citation type="journal article" date="2014" name="Int. J. Syst. Evol. Microbiol.">
        <title>Complete genome sequence of Corynebacterium casei LMG S-19264T (=DSM 44701T), isolated from a smear-ripened cheese.</title>
        <authorList>
            <consortium name="US DOE Joint Genome Institute (JGI-PGF)"/>
            <person name="Walter F."/>
            <person name="Albersmeier A."/>
            <person name="Kalinowski J."/>
            <person name="Ruckert C."/>
        </authorList>
    </citation>
    <scope>NUCLEOTIDE SEQUENCE [LARGE SCALE GENOMIC DNA]</scope>
    <source>
        <strain evidence="3 4">CGMCC 1.12976</strain>
    </source>
</reference>
<accession>A0A917EYR9</accession>
<sequence>MSEHPVLKSAQPSTKSEPDEASTGLLTRLVRARTLGPEALEALRKDMASDSRIGIGYLGVGAIVAAVILSVRGLAIFIFDWGLYPNPWLTLIAWIVVAIALTGAVLIANAHGSHLPTPAFIVMLVLLGAAVILDVVSAGGFATAVPEVTVIVGAGAALLALVAYRPLNQLLLATLVLAAFLLAVTIAGVSSQPPGTRPQIEVIVAAIAPTLIGILIVRSFSRFIDRELDRTLVESTLSSPRFGVGIQGADELVRLDQSAEELLSDVASGRVSLPLNKQQASAASALASELRLRLVAGRRQTWLQHAIDDSEVLSPTVTLLDPAGLAGYLEPDQREGLLSAVWLIAAAATRQQPRLIITVGPQSDPSPGAQPDRIAFPIDISVEGIPRRRVDVTIWGALDRVGPHIESGRHGSLRLQMSVHVDTPET</sequence>
<keyword evidence="2" id="KW-0812">Transmembrane</keyword>
<dbReference type="EMBL" id="BMGP01000003">
    <property type="protein sequence ID" value="GGF25977.1"/>
    <property type="molecule type" value="Genomic_DNA"/>
</dbReference>
<name>A0A917EYR9_9MICO</name>
<feature type="transmembrane region" description="Helical" evidence="2">
    <location>
        <begin position="202"/>
        <end position="220"/>
    </location>
</feature>
<feature type="transmembrane region" description="Helical" evidence="2">
    <location>
        <begin position="171"/>
        <end position="190"/>
    </location>
</feature>
<keyword evidence="4" id="KW-1185">Reference proteome</keyword>
<dbReference type="Proteomes" id="UP000598775">
    <property type="component" value="Unassembled WGS sequence"/>
</dbReference>
<feature type="transmembrane region" description="Helical" evidence="2">
    <location>
        <begin position="120"/>
        <end position="142"/>
    </location>
</feature>
<feature type="transmembrane region" description="Helical" evidence="2">
    <location>
        <begin position="91"/>
        <end position="108"/>
    </location>
</feature>
<evidence type="ECO:0000256" key="1">
    <source>
        <dbReference type="SAM" id="MobiDB-lite"/>
    </source>
</evidence>
<dbReference type="AlphaFoldDB" id="A0A917EYR9"/>
<dbReference type="RefSeq" id="WP_188677411.1">
    <property type="nucleotide sequence ID" value="NZ_BMGP01000003.1"/>
</dbReference>
<gene>
    <name evidence="3" type="ORF">GCM10011399_19290</name>
</gene>
<feature type="transmembrane region" description="Helical" evidence="2">
    <location>
        <begin position="54"/>
        <end position="79"/>
    </location>
</feature>
<organism evidence="3 4">
    <name type="scientific">Subtercola lobariae</name>
    <dbReference type="NCBI Taxonomy" id="1588641"/>
    <lineage>
        <taxon>Bacteria</taxon>
        <taxon>Bacillati</taxon>
        <taxon>Actinomycetota</taxon>
        <taxon>Actinomycetes</taxon>
        <taxon>Micrococcales</taxon>
        <taxon>Microbacteriaceae</taxon>
        <taxon>Subtercola</taxon>
    </lineage>
</organism>
<evidence type="ECO:0000313" key="4">
    <source>
        <dbReference type="Proteomes" id="UP000598775"/>
    </source>
</evidence>
<keyword evidence="2" id="KW-1133">Transmembrane helix</keyword>
<evidence type="ECO:0000256" key="2">
    <source>
        <dbReference type="SAM" id="Phobius"/>
    </source>
</evidence>
<protein>
    <submittedName>
        <fullName evidence="3">Uncharacterized protein</fullName>
    </submittedName>
</protein>
<feature type="transmembrane region" description="Helical" evidence="2">
    <location>
        <begin position="148"/>
        <end position="164"/>
    </location>
</feature>
<feature type="region of interest" description="Disordered" evidence="1">
    <location>
        <begin position="1"/>
        <end position="22"/>
    </location>
</feature>
<comment type="caution">
    <text evidence="3">The sequence shown here is derived from an EMBL/GenBank/DDBJ whole genome shotgun (WGS) entry which is preliminary data.</text>
</comment>
<evidence type="ECO:0000313" key="3">
    <source>
        <dbReference type="EMBL" id="GGF25977.1"/>
    </source>
</evidence>
<proteinExistence type="predicted"/>